<dbReference type="GO" id="GO:0016787">
    <property type="term" value="F:hydrolase activity"/>
    <property type="evidence" value="ECO:0007669"/>
    <property type="project" value="UniProtKB-KW"/>
</dbReference>
<dbReference type="InterPro" id="IPR029058">
    <property type="entry name" value="AB_hydrolase_fold"/>
</dbReference>
<dbReference type="Pfam" id="PF12146">
    <property type="entry name" value="Hydrolase_4"/>
    <property type="match status" value="1"/>
</dbReference>
<organism evidence="4 5">
    <name type="scientific">Aeromicrobium duanguangcaii</name>
    <dbReference type="NCBI Taxonomy" id="2968086"/>
    <lineage>
        <taxon>Bacteria</taxon>
        <taxon>Bacillati</taxon>
        <taxon>Actinomycetota</taxon>
        <taxon>Actinomycetes</taxon>
        <taxon>Propionibacteriales</taxon>
        <taxon>Nocardioidaceae</taxon>
        <taxon>Aeromicrobium</taxon>
    </lineage>
</organism>
<dbReference type="EMBL" id="CP101990">
    <property type="protein sequence ID" value="UUI69555.1"/>
    <property type="molecule type" value="Genomic_DNA"/>
</dbReference>
<evidence type="ECO:0000256" key="1">
    <source>
        <dbReference type="ARBA" id="ARBA00008645"/>
    </source>
</evidence>
<dbReference type="InterPro" id="IPR050261">
    <property type="entry name" value="FrsA_esterase"/>
</dbReference>
<comment type="similarity">
    <text evidence="1">Belongs to the AB hydrolase superfamily.</text>
</comment>
<protein>
    <submittedName>
        <fullName evidence="4">Alpha/beta fold hydrolase</fullName>
    </submittedName>
</protein>
<name>A0ABY5KI87_9ACTN</name>
<sequence>MIPTSTVSITCADGRELVGELRRPADPRAAVVLHPATAVPTKIYGAFAQQLAERGHAVLTYDYRGTGRSAATPLRLDRHVTMTDWIDLDAPAASDWLHAAFPGLPMLAIGHSVGGHAIALGAGADHLTAAVTIASHAGITALIPERAERLRVAAILSAIGPLTARALGFVPARRLGIGEDMPAGVMLQWGRWSRQRDYFFDDPSLDAVTRAARLRLPILAVGIDDDPWAAPTAIERITRRLTGAPVERLQLATTPDAPVGHLGFFRPSSSERLWGPVLEWTDAQVEGARAGRG</sequence>
<reference evidence="4 5" key="1">
    <citation type="submission" date="2022-07" db="EMBL/GenBank/DDBJ databases">
        <title>Novel species in genus Aeromicrobium.</title>
        <authorList>
            <person name="Ye L."/>
        </authorList>
    </citation>
    <scope>NUCLEOTIDE SEQUENCE [LARGE SCALE GENOMIC DNA]</scope>
    <source>
        <strain evidence="5">zg-Y50</strain>
    </source>
</reference>
<dbReference type="InterPro" id="IPR017208">
    <property type="entry name" value="UCP037442_abhydr"/>
</dbReference>
<feature type="domain" description="Serine aminopeptidase S33" evidence="3">
    <location>
        <begin position="26"/>
        <end position="144"/>
    </location>
</feature>
<dbReference type="Proteomes" id="UP001315860">
    <property type="component" value="Chromosome"/>
</dbReference>
<dbReference type="Gene3D" id="3.40.50.1820">
    <property type="entry name" value="alpha/beta hydrolase"/>
    <property type="match status" value="1"/>
</dbReference>
<keyword evidence="5" id="KW-1185">Reference proteome</keyword>
<dbReference type="RefSeq" id="WP_232416978.1">
    <property type="nucleotide sequence ID" value="NZ_CP101990.1"/>
</dbReference>
<accession>A0ABY5KI87</accession>
<keyword evidence="2 4" id="KW-0378">Hydrolase</keyword>
<gene>
    <name evidence="4" type="ORF">NP095_05515</name>
</gene>
<dbReference type="PANTHER" id="PTHR22946">
    <property type="entry name" value="DIENELACTONE HYDROLASE DOMAIN-CONTAINING PROTEIN-RELATED"/>
    <property type="match status" value="1"/>
</dbReference>
<evidence type="ECO:0000259" key="3">
    <source>
        <dbReference type="Pfam" id="PF12146"/>
    </source>
</evidence>
<dbReference type="SUPFAM" id="SSF53474">
    <property type="entry name" value="alpha/beta-Hydrolases"/>
    <property type="match status" value="1"/>
</dbReference>
<dbReference type="PANTHER" id="PTHR22946:SF9">
    <property type="entry name" value="POLYKETIDE TRANSFERASE AF380"/>
    <property type="match status" value="1"/>
</dbReference>
<evidence type="ECO:0000313" key="4">
    <source>
        <dbReference type="EMBL" id="UUI69555.1"/>
    </source>
</evidence>
<evidence type="ECO:0000313" key="5">
    <source>
        <dbReference type="Proteomes" id="UP001315860"/>
    </source>
</evidence>
<proteinExistence type="inferred from homology"/>
<dbReference type="PIRSF" id="PIRSF037442">
    <property type="entry name" value="UCP037442_abhydr"/>
    <property type="match status" value="1"/>
</dbReference>
<evidence type="ECO:0000256" key="2">
    <source>
        <dbReference type="ARBA" id="ARBA00022801"/>
    </source>
</evidence>
<dbReference type="InterPro" id="IPR022742">
    <property type="entry name" value="Hydrolase_4"/>
</dbReference>